<dbReference type="Proteomes" id="UP000198584">
    <property type="component" value="Unassembled WGS sequence"/>
</dbReference>
<dbReference type="InterPro" id="IPR002823">
    <property type="entry name" value="DUF112_TM"/>
</dbReference>
<dbReference type="Pfam" id="PF01970">
    <property type="entry name" value="TctA"/>
    <property type="match status" value="1"/>
</dbReference>
<name>A0A1H4AIB0_9BACI</name>
<keyword evidence="1" id="KW-0472">Membrane</keyword>
<feature type="domain" description="DUF112" evidence="2">
    <location>
        <begin position="19"/>
        <end position="440"/>
    </location>
</feature>
<keyword evidence="4" id="KW-1185">Reference proteome</keyword>
<sequence length="510" mass="53280">MNAEILGQVIQNLLSFQTILALFLGVFGGIIIGALPGLSATMAVALLVPVTFGMEPVAGLTMLTAIYTSALYGGSISAILIHTPGTPASAASSLDGYQMTLKGQGAKAIGMATISSMIGGTVSALALLFLAPPLSKISLAFSAPEYFLIAVFGLTIIGSLAAKSMVKGLAAGVIGLLIGAIGVDILTGYPRFTFGSMSLESGIALVPAMIGLFSLSQVMIQAENRGKKRKKISADAMSGKVLPNKKEFKTVWVSILRSSGIGTFVGMLPGAGGDIGSWVGYNEAKRFSKNKEKFGTGYIEGVAAPESANNAVTGGALIPLLTLGIPGSSTTAVLLGGLMIQGLVPGHELFTTHANITYSVIFGFIIASLLLGVIGLLGARFFVKISGVSEKLLAPIIIGLCVVGSYAINNNIFDVWVMVVFGVIGYFMRKTGFHPAPVILGMILGPIAENGLRQSMLMAKTDLLTYYFTRPISVVLIALTVISLFSPLVMKWWEKRNANNLDDGQETKIS</sequence>
<dbReference type="EMBL" id="FNQR01000004">
    <property type="protein sequence ID" value="SEA35352.1"/>
    <property type="molecule type" value="Genomic_DNA"/>
</dbReference>
<dbReference type="OrthoDB" id="9781349at2"/>
<reference evidence="3 4" key="1">
    <citation type="submission" date="2016-10" db="EMBL/GenBank/DDBJ databases">
        <authorList>
            <person name="de Groot N.N."/>
        </authorList>
    </citation>
    <scope>NUCLEOTIDE SEQUENCE [LARGE SCALE GENOMIC DNA]</scope>
    <source>
        <strain evidence="3 4">CCM7597</strain>
    </source>
</reference>
<dbReference type="PANTHER" id="PTHR35342">
    <property type="entry name" value="TRICARBOXYLIC TRANSPORT PROTEIN"/>
    <property type="match status" value="1"/>
</dbReference>
<feature type="transmembrane region" description="Helical" evidence="1">
    <location>
        <begin position="143"/>
        <end position="162"/>
    </location>
</feature>
<organism evidence="3 4">
    <name type="scientific">Thalassobacillus cyri</name>
    <dbReference type="NCBI Taxonomy" id="571932"/>
    <lineage>
        <taxon>Bacteria</taxon>
        <taxon>Bacillati</taxon>
        <taxon>Bacillota</taxon>
        <taxon>Bacilli</taxon>
        <taxon>Bacillales</taxon>
        <taxon>Bacillaceae</taxon>
        <taxon>Thalassobacillus</taxon>
    </lineage>
</organism>
<dbReference type="RefSeq" id="WP_093043612.1">
    <property type="nucleotide sequence ID" value="NZ_FNQR01000004.1"/>
</dbReference>
<keyword evidence="1" id="KW-0812">Transmembrane</keyword>
<dbReference type="PANTHER" id="PTHR35342:SF5">
    <property type="entry name" value="TRICARBOXYLIC TRANSPORT PROTEIN"/>
    <property type="match status" value="1"/>
</dbReference>
<feature type="transmembrane region" description="Helical" evidence="1">
    <location>
        <begin position="433"/>
        <end position="452"/>
    </location>
</feature>
<feature type="transmembrane region" description="Helical" evidence="1">
    <location>
        <begin position="360"/>
        <end position="383"/>
    </location>
</feature>
<evidence type="ECO:0000259" key="2">
    <source>
        <dbReference type="Pfam" id="PF01970"/>
    </source>
</evidence>
<dbReference type="STRING" id="571932.SAMN05421743_10498"/>
<keyword evidence="1" id="KW-1133">Transmembrane helix</keyword>
<feature type="transmembrane region" description="Helical" evidence="1">
    <location>
        <begin position="392"/>
        <end position="413"/>
    </location>
</feature>
<evidence type="ECO:0000256" key="1">
    <source>
        <dbReference type="SAM" id="Phobius"/>
    </source>
</evidence>
<accession>A0A1H4AIB0</accession>
<dbReference type="AlphaFoldDB" id="A0A1H4AIB0"/>
<feature type="transmembrane region" description="Helical" evidence="1">
    <location>
        <begin position="108"/>
        <end position="131"/>
    </location>
</feature>
<gene>
    <name evidence="3" type="ORF">SAMN05421743_10498</name>
</gene>
<feature type="transmembrane region" description="Helical" evidence="1">
    <location>
        <begin position="169"/>
        <end position="189"/>
    </location>
</feature>
<feature type="transmembrane region" description="Helical" evidence="1">
    <location>
        <begin position="201"/>
        <end position="220"/>
    </location>
</feature>
<evidence type="ECO:0000313" key="4">
    <source>
        <dbReference type="Proteomes" id="UP000198584"/>
    </source>
</evidence>
<feature type="transmembrane region" description="Helical" evidence="1">
    <location>
        <begin position="20"/>
        <end position="48"/>
    </location>
</feature>
<feature type="transmembrane region" description="Helical" evidence="1">
    <location>
        <begin position="464"/>
        <end position="485"/>
    </location>
</feature>
<protein>
    <submittedName>
        <fullName evidence="3">Putative tricarboxylic transport membrane protein</fullName>
    </submittedName>
</protein>
<proteinExistence type="predicted"/>
<evidence type="ECO:0000313" key="3">
    <source>
        <dbReference type="EMBL" id="SEA35352.1"/>
    </source>
</evidence>